<dbReference type="Pfam" id="PF12697">
    <property type="entry name" value="Abhydrolase_6"/>
    <property type="match status" value="1"/>
</dbReference>
<comment type="caution">
    <text evidence="2">The sequence shown here is derived from an EMBL/GenBank/DDBJ whole genome shotgun (WGS) entry which is preliminary data.</text>
</comment>
<organism evidence="2 3">
    <name type="scientific">Bradyrhizobium diversitatis</name>
    <dbReference type="NCBI Taxonomy" id="2755406"/>
    <lineage>
        <taxon>Bacteria</taxon>
        <taxon>Pseudomonadati</taxon>
        <taxon>Pseudomonadota</taxon>
        <taxon>Alphaproteobacteria</taxon>
        <taxon>Hyphomicrobiales</taxon>
        <taxon>Nitrobacteraceae</taxon>
        <taxon>Bradyrhizobium</taxon>
    </lineage>
</organism>
<evidence type="ECO:0000259" key="1">
    <source>
        <dbReference type="Pfam" id="PF12697"/>
    </source>
</evidence>
<evidence type="ECO:0000313" key="2">
    <source>
        <dbReference type="EMBL" id="MBH5387862.1"/>
    </source>
</evidence>
<dbReference type="PANTHER" id="PTHR10992:SF1032">
    <property type="entry name" value="METHYLESTERASE 17"/>
    <property type="match status" value="1"/>
</dbReference>
<dbReference type="EMBL" id="JACEGD010000013">
    <property type="protein sequence ID" value="MBH5387862.1"/>
    <property type="molecule type" value="Genomic_DNA"/>
</dbReference>
<dbReference type="InterPro" id="IPR029058">
    <property type="entry name" value="AB_hydrolase_fold"/>
</dbReference>
<accession>A0ABS0P3K1</accession>
<dbReference type="InterPro" id="IPR000073">
    <property type="entry name" value="AB_hydrolase_1"/>
</dbReference>
<name>A0ABS0P3K1_9BRAD</name>
<sequence length="276" mass="30089">MNRRQLIGNAVAGAALTSSLFTTSNSAKGAENRSPLTFVLVHGAWHGGWCYRDVASELRSGGHTVFTPTLTGLGERAHLNGQDVTLETHIRDVCGVIEAEELSDVILCGHSYGGMVITGVADRMASRIRTLVYLDAFIPEHEQSLNKCLEVALSRENFKAFIEGFRGSAIKNNSGLMAPAPAEGFKVIEQKRAWVDRRCVPQALATFEMPVLLTGAGSAIKERVFILAEGWDPSPFRYYAAKVAGLPGWRVTKMPCGHDVMVDMPFDLARELVKPT</sequence>
<keyword evidence="2" id="KW-0378">Hydrolase</keyword>
<keyword evidence="3" id="KW-1185">Reference proteome</keyword>
<proteinExistence type="predicted"/>
<dbReference type="Gene3D" id="3.40.50.1820">
    <property type="entry name" value="alpha/beta hydrolase"/>
    <property type="match status" value="1"/>
</dbReference>
<dbReference type="PANTHER" id="PTHR10992">
    <property type="entry name" value="METHYLESTERASE FAMILY MEMBER"/>
    <property type="match status" value="1"/>
</dbReference>
<gene>
    <name evidence="2" type="ORF">H1B27_16490</name>
</gene>
<reference evidence="2 3" key="1">
    <citation type="submission" date="2020-07" db="EMBL/GenBank/DDBJ databases">
        <title>Bradyrhizobium diversity isolated from nodules of indigenous legumes of Western Australia.</title>
        <authorList>
            <person name="Klepa M.S."/>
        </authorList>
    </citation>
    <scope>NUCLEOTIDE SEQUENCE [LARGE SCALE GENOMIC DNA]</scope>
    <source>
        <strain evidence="2 3">CNPSo 4019</strain>
    </source>
</reference>
<dbReference type="GO" id="GO:0016787">
    <property type="term" value="F:hydrolase activity"/>
    <property type="evidence" value="ECO:0007669"/>
    <property type="project" value="UniProtKB-KW"/>
</dbReference>
<feature type="domain" description="AB hydrolase-1" evidence="1">
    <location>
        <begin position="38"/>
        <end position="270"/>
    </location>
</feature>
<dbReference type="InterPro" id="IPR045889">
    <property type="entry name" value="MES/HNL"/>
</dbReference>
<evidence type="ECO:0000313" key="3">
    <source>
        <dbReference type="Proteomes" id="UP001194539"/>
    </source>
</evidence>
<dbReference type="RefSeq" id="WP_197966764.1">
    <property type="nucleotide sequence ID" value="NZ_JACEGD010000013.1"/>
</dbReference>
<dbReference type="SUPFAM" id="SSF53474">
    <property type="entry name" value="alpha/beta-Hydrolases"/>
    <property type="match status" value="1"/>
</dbReference>
<dbReference type="Proteomes" id="UP001194539">
    <property type="component" value="Unassembled WGS sequence"/>
</dbReference>
<protein>
    <submittedName>
        <fullName evidence="2">Alpha/beta hydrolase</fullName>
    </submittedName>
</protein>